<dbReference type="NCBIfam" id="TIGR02532">
    <property type="entry name" value="IV_pilin_GFxxxE"/>
    <property type="match status" value="1"/>
</dbReference>
<feature type="transmembrane region" description="Helical" evidence="1">
    <location>
        <begin position="15"/>
        <end position="39"/>
    </location>
</feature>
<dbReference type="Proteomes" id="UP000075635">
    <property type="component" value="Unassembled WGS sequence"/>
</dbReference>
<keyword evidence="1" id="KW-0472">Membrane</keyword>
<protein>
    <recommendedName>
        <fullName evidence="4">Prepilin-type N-terminal cleavage/methylation domain-containing protein</fullName>
    </recommendedName>
</protein>
<evidence type="ECO:0000313" key="3">
    <source>
        <dbReference type="Proteomes" id="UP000075635"/>
    </source>
</evidence>
<keyword evidence="1" id="KW-1133">Transmembrane helix</keyword>
<evidence type="ECO:0000256" key="1">
    <source>
        <dbReference type="SAM" id="Phobius"/>
    </source>
</evidence>
<dbReference type="PROSITE" id="PS00409">
    <property type="entry name" value="PROKAR_NTER_METHYL"/>
    <property type="match status" value="1"/>
</dbReference>
<dbReference type="EMBL" id="JEMB01001577">
    <property type="protein sequence ID" value="KYF86153.1"/>
    <property type="molecule type" value="Genomic_DNA"/>
</dbReference>
<dbReference type="AlphaFoldDB" id="A0A150S109"/>
<accession>A0A150S109</accession>
<gene>
    <name evidence="2" type="ORF">BE17_39180</name>
</gene>
<keyword evidence="1" id="KW-0812">Transmembrane</keyword>
<evidence type="ECO:0008006" key="4">
    <source>
        <dbReference type="Google" id="ProtNLM"/>
    </source>
</evidence>
<organism evidence="2 3">
    <name type="scientific">Sorangium cellulosum</name>
    <name type="common">Polyangium cellulosum</name>
    <dbReference type="NCBI Taxonomy" id="56"/>
    <lineage>
        <taxon>Bacteria</taxon>
        <taxon>Pseudomonadati</taxon>
        <taxon>Myxococcota</taxon>
        <taxon>Polyangia</taxon>
        <taxon>Polyangiales</taxon>
        <taxon>Polyangiaceae</taxon>
        <taxon>Sorangium</taxon>
    </lineage>
</organism>
<dbReference type="Pfam" id="PF07963">
    <property type="entry name" value="N_methyl"/>
    <property type="match status" value="1"/>
</dbReference>
<sequence length="202" mass="21563">MSAGHAGPRGRAASAGYTLIEVMAALGVLAIGATGVLALQKATLISNTNARNIAIANNIAMTWAERLRVDALQWNDPGGVPDRDSDTDWIKLMTTAPFPAKVTPTPIAALGTPNADVFGTDIYAGDPSQSAFCTHVRFSQFTDATTGARRWDTLIRAEIRVTWERSGNPIDCTVATGDVDAEPERFGAVYVTTAVRRNTTER</sequence>
<evidence type="ECO:0000313" key="2">
    <source>
        <dbReference type="EMBL" id="KYF86153.1"/>
    </source>
</evidence>
<dbReference type="InterPro" id="IPR012902">
    <property type="entry name" value="N_methyl_site"/>
</dbReference>
<comment type="caution">
    <text evidence="2">The sequence shown here is derived from an EMBL/GenBank/DDBJ whole genome shotgun (WGS) entry which is preliminary data.</text>
</comment>
<name>A0A150S109_SORCE</name>
<proteinExistence type="predicted"/>
<reference evidence="2 3" key="1">
    <citation type="submission" date="2014-02" db="EMBL/GenBank/DDBJ databases">
        <title>The small core and large imbalanced accessory genome model reveals a collaborative survival strategy of Sorangium cellulosum strains in nature.</title>
        <authorList>
            <person name="Han K."/>
            <person name="Peng R."/>
            <person name="Blom J."/>
            <person name="Li Y.-Z."/>
        </authorList>
    </citation>
    <scope>NUCLEOTIDE SEQUENCE [LARGE SCALE GENOMIC DNA]</scope>
    <source>
        <strain evidence="2 3">So0011-07</strain>
    </source>
</reference>